<dbReference type="KEGG" id="sual:KDD17_10220"/>
<dbReference type="InterPro" id="IPR039422">
    <property type="entry name" value="MarR/SlyA-like"/>
</dbReference>
<sequence>MNKPIEKPAVSEHLTSFLTFRIARTQNKLNAQITHYLKTQSDISLVDWRVLRLLDAMGDTTMSQLARLLQMDKGQLSRKIRGLVERGLITSRVDKIDSRQQILRIDAAGKAMVAATLPVVQHRQRRLVEGISEADLELFLDVLGRIDTASEDREPL</sequence>
<dbReference type="Proteomes" id="UP000683291">
    <property type="component" value="Chromosome 1"/>
</dbReference>
<evidence type="ECO:0000313" key="2">
    <source>
        <dbReference type="EMBL" id="QUJ75364.1"/>
    </source>
</evidence>
<proteinExistence type="predicted"/>
<name>A0A975PL70_9RHOB</name>
<dbReference type="PRINTS" id="PR00598">
    <property type="entry name" value="HTHMARR"/>
</dbReference>
<dbReference type="InterPro" id="IPR036390">
    <property type="entry name" value="WH_DNA-bd_sf"/>
</dbReference>
<dbReference type="SUPFAM" id="SSF46785">
    <property type="entry name" value="Winged helix' DNA-binding domain"/>
    <property type="match status" value="1"/>
</dbReference>
<dbReference type="InterPro" id="IPR000835">
    <property type="entry name" value="HTH_MarR-typ"/>
</dbReference>
<dbReference type="Gene3D" id="1.10.10.10">
    <property type="entry name" value="Winged helix-like DNA-binding domain superfamily/Winged helix DNA-binding domain"/>
    <property type="match status" value="1"/>
</dbReference>
<dbReference type="InterPro" id="IPR036388">
    <property type="entry name" value="WH-like_DNA-bd_sf"/>
</dbReference>
<dbReference type="GO" id="GO:0006950">
    <property type="term" value="P:response to stress"/>
    <property type="evidence" value="ECO:0007669"/>
    <property type="project" value="TreeGrafter"/>
</dbReference>
<gene>
    <name evidence="2" type="ORF">KDD17_10220</name>
</gene>
<evidence type="ECO:0000313" key="3">
    <source>
        <dbReference type="Proteomes" id="UP000683291"/>
    </source>
</evidence>
<protein>
    <submittedName>
        <fullName evidence="2">Winged helix-turn-helix transcriptional regulator</fullName>
    </submittedName>
</protein>
<dbReference type="PANTHER" id="PTHR33164">
    <property type="entry name" value="TRANSCRIPTIONAL REGULATOR, MARR FAMILY"/>
    <property type="match status" value="1"/>
</dbReference>
<dbReference type="PANTHER" id="PTHR33164:SF43">
    <property type="entry name" value="HTH-TYPE TRANSCRIPTIONAL REPRESSOR YETL"/>
    <property type="match status" value="1"/>
</dbReference>
<dbReference type="SMART" id="SM00347">
    <property type="entry name" value="HTH_MARR"/>
    <property type="match status" value="1"/>
</dbReference>
<accession>A0A975PL70</accession>
<feature type="domain" description="HTH marR-type" evidence="1">
    <location>
        <begin position="15"/>
        <end position="148"/>
    </location>
</feature>
<dbReference type="RefSeq" id="WP_212703569.1">
    <property type="nucleotide sequence ID" value="NZ_CP073581.1"/>
</dbReference>
<dbReference type="GO" id="GO:0003700">
    <property type="term" value="F:DNA-binding transcription factor activity"/>
    <property type="evidence" value="ECO:0007669"/>
    <property type="project" value="InterPro"/>
</dbReference>
<organism evidence="2 3">
    <name type="scientific">Sulfitobacter albidus</name>
    <dbReference type="NCBI Taxonomy" id="2829501"/>
    <lineage>
        <taxon>Bacteria</taxon>
        <taxon>Pseudomonadati</taxon>
        <taxon>Pseudomonadota</taxon>
        <taxon>Alphaproteobacteria</taxon>
        <taxon>Rhodobacterales</taxon>
        <taxon>Roseobacteraceae</taxon>
        <taxon>Sulfitobacter</taxon>
    </lineage>
</organism>
<dbReference type="PROSITE" id="PS50995">
    <property type="entry name" value="HTH_MARR_2"/>
    <property type="match status" value="1"/>
</dbReference>
<dbReference type="EMBL" id="CP073581">
    <property type="protein sequence ID" value="QUJ75364.1"/>
    <property type="molecule type" value="Genomic_DNA"/>
</dbReference>
<evidence type="ECO:0000259" key="1">
    <source>
        <dbReference type="PROSITE" id="PS50995"/>
    </source>
</evidence>
<dbReference type="Pfam" id="PF12802">
    <property type="entry name" value="MarR_2"/>
    <property type="match status" value="1"/>
</dbReference>
<keyword evidence="3" id="KW-1185">Reference proteome</keyword>
<reference evidence="2" key="1">
    <citation type="submission" date="2021-04" db="EMBL/GenBank/DDBJ databases">
        <title>Complete genome sequence for Sulfitobacter sp. strain JK7-1.</title>
        <authorList>
            <person name="Park S.-J."/>
        </authorList>
    </citation>
    <scope>NUCLEOTIDE SEQUENCE</scope>
    <source>
        <strain evidence="2">JK7-1</strain>
    </source>
</reference>
<dbReference type="AlphaFoldDB" id="A0A975PL70"/>